<dbReference type="Pfam" id="PF08334">
    <property type="entry name" value="T2SSG"/>
    <property type="match status" value="1"/>
</dbReference>
<dbReference type="RefSeq" id="WP_256763309.1">
    <property type="nucleotide sequence ID" value="NZ_JANIGO010000001.1"/>
</dbReference>
<gene>
    <name evidence="13" type="primary">gspG</name>
    <name evidence="13" type="ORF">NQT62_04070</name>
</gene>
<dbReference type="SUPFAM" id="SSF54523">
    <property type="entry name" value="Pili subunits"/>
    <property type="match status" value="1"/>
</dbReference>
<accession>A0ABT1WDM0</accession>
<keyword evidence="9 11" id="KW-0472">Membrane</keyword>
<comment type="similarity">
    <text evidence="2">Belongs to the GSP G family.</text>
</comment>
<protein>
    <recommendedName>
        <fullName evidence="3">Type II secretion system core protein G</fullName>
    </recommendedName>
</protein>
<organism evidence="13 14">
    <name type="scientific">Limnobacter humi</name>
    <dbReference type="NCBI Taxonomy" id="1778671"/>
    <lineage>
        <taxon>Bacteria</taxon>
        <taxon>Pseudomonadati</taxon>
        <taxon>Pseudomonadota</taxon>
        <taxon>Betaproteobacteria</taxon>
        <taxon>Burkholderiales</taxon>
        <taxon>Burkholderiaceae</taxon>
        <taxon>Limnobacter</taxon>
    </lineage>
</organism>
<evidence type="ECO:0000256" key="3">
    <source>
        <dbReference type="ARBA" id="ARBA00020042"/>
    </source>
</evidence>
<evidence type="ECO:0000256" key="1">
    <source>
        <dbReference type="ARBA" id="ARBA00004377"/>
    </source>
</evidence>
<keyword evidence="7 11" id="KW-0812">Transmembrane</keyword>
<comment type="subcellular location">
    <subcellularLocation>
        <location evidence="1">Cell inner membrane</location>
        <topology evidence="1">Single-pass membrane protein</topology>
    </subcellularLocation>
</comment>
<dbReference type="Proteomes" id="UP001204142">
    <property type="component" value="Unassembled WGS sequence"/>
</dbReference>
<keyword evidence="4" id="KW-1003">Cell membrane</keyword>
<dbReference type="PRINTS" id="PR00813">
    <property type="entry name" value="BCTERIALGSPG"/>
</dbReference>
<dbReference type="InterPro" id="IPR013545">
    <property type="entry name" value="T2SS_protein-GspG_C"/>
</dbReference>
<dbReference type="PANTHER" id="PTHR30093">
    <property type="entry name" value="GENERAL SECRETION PATHWAY PROTEIN G"/>
    <property type="match status" value="1"/>
</dbReference>
<keyword evidence="14" id="KW-1185">Reference proteome</keyword>
<feature type="domain" description="Type II secretion system protein GspG C-terminal" evidence="12">
    <location>
        <begin position="35"/>
        <end position="140"/>
    </location>
</feature>
<evidence type="ECO:0000256" key="6">
    <source>
        <dbReference type="ARBA" id="ARBA00022519"/>
    </source>
</evidence>
<dbReference type="InterPro" id="IPR010054">
    <property type="entry name" value="Type2_sec_GspG"/>
</dbReference>
<evidence type="ECO:0000256" key="10">
    <source>
        <dbReference type="SAM" id="MobiDB-lite"/>
    </source>
</evidence>
<reference evidence="13 14" key="1">
    <citation type="submission" date="2022-07" db="EMBL/GenBank/DDBJ databases">
        <authorList>
            <person name="Xamxidin M."/>
            <person name="Wu M."/>
        </authorList>
    </citation>
    <scope>NUCLEOTIDE SEQUENCE [LARGE SCALE GENOMIC DNA]</scope>
    <source>
        <strain evidence="13 14">NBRC 111650</strain>
    </source>
</reference>
<keyword evidence="6" id="KW-0997">Cell inner membrane</keyword>
<evidence type="ECO:0000313" key="14">
    <source>
        <dbReference type="Proteomes" id="UP001204142"/>
    </source>
</evidence>
<keyword evidence="8 11" id="KW-1133">Transmembrane helix</keyword>
<dbReference type="PANTHER" id="PTHR30093:SF44">
    <property type="entry name" value="TYPE II SECRETION SYSTEM CORE PROTEIN G"/>
    <property type="match status" value="1"/>
</dbReference>
<evidence type="ECO:0000256" key="5">
    <source>
        <dbReference type="ARBA" id="ARBA00022481"/>
    </source>
</evidence>
<dbReference type="Pfam" id="PF07963">
    <property type="entry name" value="N_methyl"/>
    <property type="match status" value="1"/>
</dbReference>
<evidence type="ECO:0000256" key="7">
    <source>
        <dbReference type="ARBA" id="ARBA00022692"/>
    </source>
</evidence>
<evidence type="ECO:0000256" key="8">
    <source>
        <dbReference type="ARBA" id="ARBA00022989"/>
    </source>
</evidence>
<evidence type="ECO:0000313" key="13">
    <source>
        <dbReference type="EMBL" id="MCQ8895618.1"/>
    </source>
</evidence>
<evidence type="ECO:0000256" key="2">
    <source>
        <dbReference type="ARBA" id="ARBA00009984"/>
    </source>
</evidence>
<feature type="transmembrane region" description="Helical" evidence="11">
    <location>
        <begin position="12"/>
        <end position="31"/>
    </location>
</feature>
<dbReference type="Gene3D" id="3.30.700.10">
    <property type="entry name" value="Glycoprotein, Type 4 Pilin"/>
    <property type="match status" value="1"/>
</dbReference>
<proteinExistence type="inferred from homology"/>
<evidence type="ECO:0000256" key="4">
    <source>
        <dbReference type="ARBA" id="ARBA00022475"/>
    </source>
</evidence>
<evidence type="ECO:0000259" key="12">
    <source>
        <dbReference type="Pfam" id="PF08334"/>
    </source>
</evidence>
<dbReference type="NCBIfam" id="TIGR01710">
    <property type="entry name" value="typeII_sec_gspG"/>
    <property type="match status" value="1"/>
</dbReference>
<name>A0ABT1WDM0_9BURK</name>
<dbReference type="InterPro" id="IPR012902">
    <property type="entry name" value="N_methyl_site"/>
</dbReference>
<sequence>MITPASSNTRGFTLLELLVVLVILGLLAAYVGPRYFSQLGKAESKSAQTQIAAFAKALDAYRLDTGSYPSTAQGLNALFQKPQETNPWYGPYLDKPPPADPWGKAYEYRFPGQHGEYDLFTLGKDASPGGEAENADITSWAPASRR</sequence>
<dbReference type="NCBIfam" id="TIGR02532">
    <property type="entry name" value="IV_pilin_GFxxxE"/>
    <property type="match status" value="1"/>
</dbReference>
<keyword evidence="5" id="KW-0488">Methylation</keyword>
<dbReference type="EMBL" id="JANIGO010000001">
    <property type="protein sequence ID" value="MCQ8895618.1"/>
    <property type="molecule type" value="Genomic_DNA"/>
</dbReference>
<comment type="caution">
    <text evidence="13">The sequence shown here is derived from an EMBL/GenBank/DDBJ whole genome shotgun (WGS) entry which is preliminary data.</text>
</comment>
<feature type="region of interest" description="Disordered" evidence="10">
    <location>
        <begin position="121"/>
        <end position="146"/>
    </location>
</feature>
<dbReference type="InterPro" id="IPR045584">
    <property type="entry name" value="Pilin-like"/>
</dbReference>
<dbReference type="InterPro" id="IPR000983">
    <property type="entry name" value="Bac_GSPG_pilin"/>
</dbReference>
<evidence type="ECO:0000256" key="9">
    <source>
        <dbReference type="ARBA" id="ARBA00023136"/>
    </source>
</evidence>
<evidence type="ECO:0000256" key="11">
    <source>
        <dbReference type="SAM" id="Phobius"/>
    </source>
</evidence>